<sequence length="200" mass="21728">MPPGTSPPSPGRGRRRRAWLPAWPCSPHPAILPTEVVAVVPTSDRGRRRALPAAQVDVVVRASRVFGSLIATTLAQVEPPVSMPQWRVLVLASADGCHVSTIAEDLAVHASNATRIVDRLVSAGLVERRREDADRRQVLVTLTARGRTLYDEAMDLRRERIEAVMSRLTADDRRNLVAALDRFTEAALQGTGPARGPDPG</sequence>
<dbReference type="SMART" id="SM00347">
    <property type="entry name" value="HTH_MARR"/>
    <property type="match status" value="1"/>
</dbReference>
<feature type="domain" description="HTH marR-type" evidence="4">
    <location>
        <begin position="52"/>
        <end position="185"/>
    </location>
</feature>
<dbReference type="Pfam" id="PF01047">
    <property type="entry name" value="MarR"/>
    <property type="match status" value="1"/>
</dbReference>
<dbReference type="PANTHER" id="PTHR33164:SF94">
    <property type="entry name" value="TRANSCRIPTIONAL REGULATORY PROTEIN-RELATED"/>
    <property type="match status" value="1"/>
</dbReference>
<keyword evidence="2" id="KW-0238">DNA-binding</keyword>
<dbReference type="GO" id="GO:0003700">
    <property type="term" value="F:DNA-binding transcription factor activity"/>
    <property type="evidence" value="ECO:0007669"/>
    <property type="project" value="InterPro"/>
</dbReference>
<dbReference type="OrthoDB" id="8635520at2"/>
<dbReference type="Gene3D" id="1.10.10.10">
    <property type="entry name" value="Winged helix-like DNA-binding domain superfamily/Winged helix DNA-binding domain"/>
    <property type="match status" value="1"/>
</dbReference>
<comment type="caution">
    <text evidence="5">The sequence shown here is derived from an EMBL/GenBank/DDBJ whole genome shotgun (WGS) entry which is preliminary data.</text>
</comment>
<dbReference type="PRINTS" id="PR00598">
    <property type="entry name" value="HTHMARR"/>
</dbReference>
<evidence type="ECO:0000313" key="5">
    <source>
        <dbReference type="EMBL" id="RYU10686.1"/>
    </source>
</evidence>
<dbReference type="Proteomes" id="UP000291189">
    <property type="component" value="Unassembled WGS sequence"/>
</dbReference>
<dbReference type="AlphaFoldDB" id="A0A4V1Z1F1"/>
<dbReference type="InterPro" id="IPR039422">
    <property type="entry name" value="MarR/SlyA-like"/>
</dbReference>
<keyword evidence="1" id="KW-0805">Transcription regulation</keyword>
<accession>A0A4V1Z1F1</accession>
<keyword evidence="3" id="KW-0804">Transcription</keyword>
<name>A0A4V1Z1F1_9ACTN</name>
<dbReference type="InterPro" id="IPR000835">
    <property type="entry name" value="HTH_MarR-typ"/>
</dbReference>
<dbReference type="SUPFAM" id="SSF46785">
    <property type="entry name" value="Winged helix' DNA-binding domain"/>
    <property type="match status" value="1"/>
</dbReference>
<evidence type="ECO:0000256" key="3">
    <source>
        <dbReference type="ARBA" id="ARBA00023163"/>
    </source>
</evidence>
<proteinExistence type="predicted"/>
<evidence type="ECO:0000313" key="6">
    <source>
        <dbReference type="Proteomes" id="UP000291189"/>
    </source>
</evidence>
<dbReference type="InterPro" id="IPR023187">
    <property type="entry name" value="Tscrpt_reg_MarR-type_CS"/>
</dbReference>
<dbReference type="InterPro" id="IPR036388">
    <property type="entry name" value="WH-like_DNA-bd_sf"/>
</dbReference>
<dbReference type="PROSITE" id="PS01117">
    <property type="entry name" value="HTH_MARR_1"/>
    <property type="match status" value="1"/>
</dbReference>
<evidence type="ECO:0000259" key="4">
    <source>
        <dbReference type="PROSITE" id="PS50995"/>
    </source>
</evidence>
<dbReference type="GO" id="GO:0006950">
    <property type="term" value="P:response to stress"/>
    <property type="evidence" value="ECO:0007669"/>
    <property type="project" value="TreeGrafter"/>
</dbReference>
<keyword evidence="6" id="KW-1185">Reference proteome</keyword>
<evidence type="ECO:0000256" key="1">
    <source>
        <dbReference type="ARBA" id="ARBA00023015"/>
    </source>
</evidence>
<dbReference type="InterPro" id="IPR036390">
    <property type="entry name" value="WH_DNA-bd_sf"/>
</dbReference>
<dbReference type="PROSITE" id="PS50995">
    <property type="entry name" value="HTH_MARR_2"/>
    <property type="match status" value="1"/>
</dbReference>
<organism evidence="5 6">
    <name type="scientific">Nocardioides iriomotensis</name>
    <dbReference type="NCBI Taxonomy" id="715784"/>
    <lineage>
        <taxon>Bacteria</taxon>
        <taxon>Bacillati</taxon>
        <taxon>Actinomycetota</taxon>
        <taxon>Actinomycetes</taxon>
        <taxon>Propionibacteriales</taxon>
        <taxon>Nocardioidaceae</taxon>
        <taxon>Nocardioides</taxon>
    </lineage>
</organism>
<dbReference type="GO" id="GO:0003677">
    <property type="term" value="F:DNA binding"/>
    <property type="evidence" value="ECO:0007669"/>
    <property type="project" value="UniProtKB-KW"/>
</dbReference>
<reference evidence="5 6" key="1">
    <citation type="submission" date="2019-01" db="EMBL/GenBank/DDBJ databases">
        <title>Nocardioides guangzhouensis sp. nov., an actinobacterium isolated from soil.</title>
        <authorList>
            <person name="Fu Y."/>
            <person name="Cai Y."/>
            <person name="Lin Z."/>
            <person name="Chen P."/>
        </authorList>
    </citation>
    <scope>NUCLEOTIDE SEQUENCE [LARGE SCALE GENOMIC DNA]</scope>
    <source>
        <strain evidence="5 6">NBRC 105384</strain>
    </source>
</reference>
<protein>
    <submittedName>
        <fullName evidence="5">MarR family transcriptional regulator</fullName>
    </submittedName>
</protein>
<dbReference type="PANTHER" id="PTHR33164">
    <property type="entry name" value="TRANSCRIPTIONAL REGULATOR, MARR FAMILY"/>
    <property type="match status" value="1"/>
</dbReference>
<evidence type="ECO:0000256" key="2">
    <source>
        <dbReference type="ARBA" id="ARBA00023125"/>
    </source>
</evidence>
<dbReference type="EMBL" id="SDPU01000028">
    <property type="protein sequence ID" value="RYU10686.1"/>
    <property type="molecule type" value="Genomic_DNA"/>
</dbReference>
<gene>
    <name evidence="5" type="ORF">ETU37_15615</name>
</gene>